<accession>A0A7M1UQZ3</accession>
<gene>
    <name evidence="1" type="ORF">IMZ38_01670</name>
</gene>
<dbReference type="Proteomes" id="UP000593766">
    <property type="component" value="Chromosome"/>
</dbReference>
<sequence>MHTLLHRVKVFAEDSYGEEALRILFSKLYELGRISAEVHVKVMPGRCNAKLNRVIEASCHEYDKVVLLIDGDGDPETAERREEDHLPREQGLGAKVELVVNDYEIEEWILHALYNEKPGGRKPSERLKELTNGWYRKRFLPKLIEKIVDDSEALDKLLRYKAVRKLVNAISSVQY</sequence>
<dbReference type="AlphaFoldDB" id="A0A7M1UQZ3"/>
<evidence type="ECO:0000313" key="1">
    <source>
        <dbReference type="EMBL" id="QOR94670.1"/>
    </source>
</evidence>
<proteinExistence type="predicted"/>
<dbReference type="EMBL" id="CP063144">
    <property type="protein sequence ID" value="QOR94670.1"/>
    <property type="molecule type" value="Genomic_DNA"/>
</dbReference>
<dbReference type="RefSeq" id="WP_193436467.1">
    <property type="nucleotide sequence ID" value="NZ_CP063144.1"/>
</dbReference>
<evidence type="ECO:0008006" key="3">
    <source>
        <dbReference type="Google" id="ProtNLM"/>
    </source>
</evidence>
<dbReference type="GeneID" id="59454086"/>
<reference evidence="1 2" key="1">
    <citation type="submission" date="2020-10" db="EMBL/GenBank/DDBJ databases">
        <title>Complete genome sequence of Thermosphaera aggregans strain 3507.</title>
        <authorList>
            <person name="Zayulina K.S."/>
            <person name="Elcheninov A.G."/>
            <person name="Toshchakov S.V."/>
            <person name="Kublanov I.V."/>
            <person name="Kochetkova T.V."/>
        </authorList>
    </citation>
    <scope>NUCLEOTIDE SEQUENCE [LARGE SCALE GENOMIC DNA]</scope>
    <source>
        <strain evidence="1 2">3507</strain>
    </source>
</reference>
<organism evidence="1 2">
    <name type="scientific">Thermosphaera chiliense</name>
    <dbReference type="NCBI Taxonomy" id="3402707"/>
    <lineage>
        <taxon>Archaea</taxon>
        <taxon>Thermoproteota</taxon>
        <taxon>Thermoprotei</taxon>
        <taxon>Desulfurococcales</taxon>
        <taxon>Desulfurococcaceae</taxon>
        <taxon>Thermosphaera</taxon>
    </lineage>
</organism>
<evidence type="ECO:0000313" key="2">
    <source>
        <dbReference type="Proteomes" id="UP000593766"/>
    </source>
</evidence>
<protein>
    <recommendedName>
        <fullName evidence="3">DUF4276 family protein</fullName>
    </recommendedName>
</protein>
<keyword evidence="2" id="KW-1185">Reference proteome</keyword>
<dbReference type="KEGG" id="tcs:IMZ38_01670"/>
<name>A0A7M1UQZ3_9CREN</name>